<dbReference type="Pfam" id="PF08602">
    <property type="entry name" value="Mgr1"/>
    <property type="match status" value="1"/>
</dbReference>
<keyword evidence="3" id="KW-0812">Transmembrane</keyword>
<comment type="similarity">
    <text evidence="2">Belongs to the MGR1 family.</text>
</comment>
<reference evidence="8" key="2">
    <citation type="submission" date="2014-02" db="EMBL/GenBank/DDBJ databases">
        <title>Complete DNA sequence of /Kuraishia capsulata/ illustrates novel genomic features among budding yeasts (/Saccharomycotina/).</title>
        <authorList>
            <person name="Morales L."/>
            <person name="Noel B."/>
            <person name="Porcel B."/>
            <person name="Marcet-Houben M."/>
            <person name="Hullo M-F."/>
            <person name="Sacerdot C."/>
            <person name="Tekaia F."/>
            <person name="Leh-Louis V."/>
            <person name="Despons L."/>
            <person name="Khanna V."/>
            <person name="Aury J-M."/>
            <person name="Barbe V."/>
            <person name="Couloux A."/>
            <person name="Labadie K."/>
            <person name="Pelletier E."/>
            <person name="Souciet J-L."/>
            <person name="Boekhout T."/>
            <person name="Gabaldon T."/>
            <person name="Wincker P."/>
            <person name="Dujon B."/>
        </authorList>
    </citation>
    <scope>NUCLEOTIDE SEQUENCE</scope>
    <source>
        <strain evidence="8">CBS 1993</strain>
    </source>
</reference>
<dbReference type="GO" id="GO:0005743">
    <property type="term" value="C:mitochondrial inner membrane"/>
    <property type="evidence" value="ECO:0007669"/>
    <property type="project" value="UniProtKB-SubCell"/>
</dbReference>
<comment type="subcellular location">
    <subcellularLocation>
        <location evidence="1">Mitochondrion inner membrane</location>
        <topology evidence="1">Multi-pass membrane protein</topology>
    </subcellularLocation>
</comment>
<sequence>MPYSVQVEVPTECTGNLILNVNSHQTPNSAGTMAQEVTKETSSDSEDWLTTVTRWKRRGDVGLWLWGPLAPAHDATSARKFLTVLQTGFGLIFFKNAFKLWRLKSVRGPKRVVPMLINIAAGGILCYNSFYEYSYSLRRQLAHSYIEASIARRLAEEEGTFVPYWTGPTDFMPSPLSESFKRDAAMMVAAWESQEYWRKQSRHSKTFEHWAIAQGLSPNPWKQLLESKEDTETGVEELLNQGSEVGRSAGSVLNEFLEGARLHVSDGTLDTDSQLETAWDAVDLVQNVRFGQFIRQREMAIFYPVTVIVEE</sequence>
<keyword evidence="7" id="KW-0472">Membrane</keyword>
<evidence type="ECO:0000256" key="2">
    <source>
        <dbReference type="ARBA" id="ARBA00009782"/>
    </source>
</evidence>
<evidence type="ECO:0000256" key="1">
    <source>
        <dbReference type="ARBA" id="ARBA00004448"/>
    </source>
</evidence>
<gene>
    <name evidence="8" type="ORF">KUCA_T00002800001</name>
</gene>
<keyword evidence="9" id="KW-1185">Reference proteome</keyword>
<dbReference type="HOGENOM" id="CLU_894477_0_0_1"/>
<dbReference type="AlphaFoldDB" id="W6MKE3"/>
<proteinExistence type="inferred from homology"/>
<keyword evidence="4" id="KW-0999">Mitochondrion inner membrane</keyword>
<evidence type="ECO:0000256" key="5">
    <source>
        <dbReference type="ARBA" id="ARBA00022989"/>
    </source>
</evidence>
<dbReference type="Proteomes" id="UP000019384">
    <property type="component" value="Unassembled WGS sequence"/>
</dbReference>
<protein>
    <submittedName>
        <fullName evidence="8">Uncharacterized protein</fullName>
    </submittedName>
</protein>
<evidence type="ECO:0000256" key="6">
    <source>
        <dbReference type="ARBA" id="ARBA00023128"/>
    </source>
</evidence>
<dbReference type="InterPro" id="IPR013911">
    <property type="entry name" value="i-AAA_Mgr1"/>
</dbReference>
<reference evidence="8" key="1">
    <citation type="submission" date="2013-12" db="EMBL/GenBank/DDBJ databases">
        <authorList>
            <person name="Genoscope - CEA"/>
        </authorList>
    </citation>
    <scope>NUCLEOTIDE SEQUENCE</scope>
    <source>
        <strain evidence="8">CBS 1993</strain>
    </source>
</reference>
<keyword evidence="5" id="KW-1133">Transmembrane helix</keyword>
<dbReference type="RefSeq" id="XP_022458823.1">
    <property type="nucleotide sequence ID" value="XM_022603082.1"/>
</dbReference>
<organism evidence="8 9">
    <name type="scientific">Kuraishia capsulata CBS 1993</name>
    <dbReference type="NCBI Taxonomy" id="1382522"/>
    <lineage>
        <taxon>Eukaryota</taxon>
        <taxon>Fungi</taxon>
        <taxon>Dikarya</taxon>
        <taxon>Ascomycota</taxon>
        <taxon>Saccharomycotina</taxon>
        <taxon>Pichiomycetes</taxon>
        <taxon>Pichiales</taxon>
        <taxon>Pichiaceae</taxon>
        <taxon>Kuraishia</taxon>
    </lineage>
</organism>
<dbReference type="GeneID" id="34520211"/>
<evidence type="ECO:0000256" key="4">
    <source>
        <dbReference type="ARBA" id="ARBA00022792"/>
    </source>
</evidence>
<evidence type="ECO:0000313" key="9">
    <source>
        <dbReference type="Proteomes" id="UP000019384"/>
    </source>
</evidence>
<evidence type="ECO:0000256" key="3">
    <source>
        <dbReference type="ARBA" id="ARBA00022692"/>
    </source>
</evidence>
<name>W6MKE3_9ASCO</name>
<evidence type="ECO:0000313" key="8">
    <source>
        <dbReference type="EMBL" id="CDK26826.1"/>
    </source>
</evidence>
<keyword evidence="6" id="KW-0496">Mitochondrion</keyword>
<dbReference type="OrthoDB" id="3994887at2759"/>
<dbReference type="EMBL" id="HG793127">
    <property type="protein sequence ID" value="CDK26826.1"/>
    <property type="molecule type" value="Genomic_DNA"/>
</dbReference>
<evidence type="ECO:0000256" key="7">
    <source>
        <dbReference type="ARBA" id="ARBA00023136"/>
    </source>
</evidence>
<accession>W6MKE3</accession>